<dbReference type="InterPro" id="IPR001851">
    <property type="entry name" value="ABC_transp_permease"/>
</dbReference>
<evidence type="ECO:0000256" key="6">
    <source>
        <dbReference type="SAM" id="Phobius"/>
    </source>
</evidence>
<dbReference type="Pfam" id="PF02653">
    <property type="entry name" value="BPD_transp_2"/>
    <property type="match status" value="1"/>
</dbReference>
<feature type="transmembrane region" description="Helical" evidence="6">
    <location>
        <begin position="300"/>
        <end position="317"/>
    </location>
</feature>
<dbReference type="RefSeq" id="WP_087234587.1">
    <property type="nucleotide sequence ID" value="NZ_JAKNHQ010000004.1"/>
</dbReference>
<keyword evidence="3 6" id="KW-0812">Transmembrane</keyword>
<comment type="caution">
    <text evidence="7">The sequence shown here is derived from an EMBL/GenBank/DDBJ whole genome shotgun (WGS) entry which is preliminary data.</text>
</comment>
<evidence type="ECO:0000256" key="4">
    <source>
        <dbReference type="ARBA" id="ARBA00022989"/>
    </source>
</evidence>
<organism evidence="7 8">
    <name type="scientific">Anaeromassilibacillus senegalensis</name>
    <dbReference type="NCBI Taxonomy" id="1673717"/>
    <lineage>
        <taxon>Bacteria</taxon>
        <taxon>Bacillati</taxon>
        <taxon>Bacillota</taxon>
        <taxon>Clostridia</taxon>
        <taxon>Eubacteriales</taxon>
        <taxon>Acutalibacteraceae</taxon>
        <taxon>Anaeromassilibacillus</taxon>
    </lineage>
</organism>
<feature type="transmembrane region" description="Helical" evidence="6">
    <location>
        <begin position="274"/>
        <end position="294"/>
    </location>
</feature>
<accession>A0ABS9MHP2</accession>
<feature type="transmembrane region" description="Helical" evidence="6">
    <location>
        <begin position="217"/>
        <end position="235"/>
    </location>
</feature>
<dbReference type="EMBL" id="JAKNHQ010000004">
    <property type="protein sequence ID" value="MCG4610086.1"/>
    <property type="molecule type" value="Genomic_DNA"/>
</dbReference>
<evidence type="ECO:0000313" key="8">
    <source>
        <dbReference type="Proteomes" id="UP001298681"/>
    </source>
</evidence>
<dbReference type="PANTHER" id="PTHR32196">
    <property type="entry name" value="ABC TRANSPORTER PERMEASE PROTEIN YPHD-RELATED-RELATED"/>
    <property type="match status" value="1"/>
</dbReference>
<feature type="transmembrane region" description="Helical" evidence="6">
    <location>
        <begin position="247"/>
        <end position="267"/>
    </location>
</feature>
<feature type="transmembrane region" description="Helical" evidence="6">
    <location>
        <begin position="166"/>
        <end position="187"/>
    </location>
</feature>
<evidence type="ECO:0000256" key="2">
    <source>
        <dbReference type="ARBA" id="ARBA00022475"/>
    </source>
</evidence>
<evidence type="ECO:0000256" key="5">
    <source>
        <dbReference type="ARBA" id="ARBA00023136"/>
    </source>
</evidence>
<keyword evidence="8" id="KW-1185">Reference proteome</keyword>
<comment type="subcellular location">
    <subcellularLocation>
        <location evidence="1">Cell membrane</location>
        <topology evidence="1">Multi-pass membrane protein</topology>
    </subcellularLocation>
</comment>
<keyword evidence="4 6" id="KW-1133">Transmembrane helix</keyword>
<name>A0ABS9MHP2_9FIRM</name>
<evidence type="ECO:0000313" key="7">
    <source>
        <dbReference type="EMBL" id="MCG4610086.1"/>
    </source>
</evidence>
<proteinExistence type="predicted"/>
<evidence type="ECO:0000256" key="1">
    <source>
        <dbReference type="ARBA" id="ARBA00004651"/>
    </source>
</evidence>
<protein>
    <submittedName>
        <fullName evidence="7">ABC transporter permease</fullName>
    </submittedName>
</protein>
<gene>
    <name evidence="7" type="ORF">L0P57_03925</name>
</gene>
<feature type="transmembrane region" description="Helical" evidence="6">
    <location>
        <begin position="58"/>
        <end position="84"/>
    </location>
</feature>
<keyword evidence="5 6" id="KW-0472">Membrane</keyword>
<sequence>MNLLKKWSKAQVFWPIVIFLLILLVNGIVSGGAFFEMKIVEGHLYGRIIDILRNGSKLMLLATGMTFVLATGGTDISVGSVMAISGAIACSIVANGGNVAVAVLVAILAGVVAGAWNGMLVAKVKIQPIVATMILMVAGRGIAQLITNGKIITINSDSYYFINGGYILGLPFPIFIVAFVVLIAMLFTKKTAFGLFLESTGINPVSSRFAGINVDRIKWLVYTFCGVMAAVAGLIESAGIKGADCNNAGLLIEMDAILAVAIGGTSLNGGRFSIPASLVGALIIQSITTSIYAMGVAPEVTLVVKSLIVVFICLFQSKAFKDMLKRRFLSRKAVSQA</sequence>
<feature type="transmembrane region" description="Helical" evidence="6">
    <location>
        <begin position="12"/>
        <end position="37"/>
    </location>
</feature>
<dbReference type="Proteomes" id="UP001298681">
    <property type="component" value="Unassembled WGS sequence"/>
</dbReference>
<keyword evidence="2" id="KW-1003">Cell membrane</keyword>
<dbReference type="CDD" id="cd06579">
    <property type="entry name" value="TM_PBP1_transp_AraH_like"/>
    <property type="match status" value="1"/>
</dbReference>
<evidence type="ECO:0000256" key="3">
    <source>
        <dbReference type="ARBA" id="ARBA00022692"/>
    </source>
</evidence>
<feature type="transmembrane region" description="Helical" evidence="6">
    <location>
        <begin position="96"/>
        <end position="116"/>
    </location>
</feature>
<reference evidence="7 8" key="1">
    <citation type="submission" date="2022-01" db="EMBL/GenBank/DDBJ databases">
        <title>Collection of gut derived symbiotic bacterial strains cultured from healthy donors.</title>
        <authorList>
            <person name="Lin H."/>
            <person name="Kohout C."/>
            <person name="Waligurski E."/>
            <person name="Pamer E.G."/>
        </authorList>
    </citation>
    <scope>NUCLEOTIDE SEQUENCE [LARGE SCALE GENOMIC DNA]</scope>
    <source>
        <strain evidence="7 8">DFI.7.58</strain>
    </source>
</reference>
<dbReference type="PANTHER" id="PTHR32196:SF19">
    <property type="entry name" value="GALACTOFURANOSE TRANSPORTER PERMEASE PROTEIN YTFT"/>
    <property type="match status" value="1"/>
</dbReference>